<dbReference type="Gene3D" id="3.40.390.30">
    <property type="entry name" value="Metalloproteases ('zincins'), catalytic domain"/>
    <property type="match status" value="1"/>
</dbReference>
<dbReference type="SUPFAM" id="SSF55486">
    <property type="entry name" value="Metalloproteases ('zincins'), catalytic domain"/>
    <property type="match status" value="1"/>
</dbReference>
<reference evidence="8" key="1">
    <citation type="submission" date="2021-01" db="EMBL/GenBank/DDBJ databases">
        <authorList>
            <person name="Corre E."/>
            <person name="Pelletier E."/>
            <person name="Niang G."/>
            <person name="Scheremetjew M."/>
            <person name="Finn R."/>
            <person name="Kale V."/>
            <person name="Holt S."/>
            <person name="Cochrane G."/>
            <person name="Meng A."/>
            <person name="Brown T."/>
            <person name="Cohen L."/>
        </authorList>
    </citation>
    <scope>NUCLEOTIDE SEQUENCE</scope>
    <source>
        <strain evidence="8">RCC1130</strain>
    </source>
</reference>
<dbReference type="InterPro" id="IPR023091">
    <property type="entry name" value="MetalPrtase_cat_dom_sf_prd"/>
</dbReference>
<dbReference type="GO" id="GO:0006364">
    <property type="term" value="P:rRNA processing"/>
    <property type="evidence" value="ECO:0007669"/>
    <property type="project" value="InterPro"/>
</dbReference>
<dbReference type="InterPro" id="IPR002036">
    <property type="entry name" value="YbeY"/>
</dbReference>
<keyword evidence="5" id="KW-0255">Endonuclease</keyword>
<evidence type="ECO:0000256" key="7">
    <source>
        <dbReference type="ARBA" id="ARBA00022833"/>
    </source>
</evidence>
<comment type="similarity">
    <text evidence="2">Belongs to the endoribonuclease YbeY family.</text>
</comment>
<dbReference type="AlphaFoldDB" id="A0A7S0P0T7"/>
<dbReference type="PROSITE" id="PS01306">
    <property type="entry name" value="UPF0054"/>
    <property type="match status" value="1"/>
</dbReference>
<accession>A0A7S0P0T7</accession>
<dbReference type="NCBIfam" id="TIGR00043">
    <property type="entry name" value="rRNA maturation RNase YbeY"/>
    <property type="match status" value="1"/>
</dbReference>
<dbReference type="Pfam" id="PF02130">
    <property type="entry name" value="YbeY"/>
    <property type="match status" value="1"/>
</dbReference>
<evidence type="ECO:0000256" key="4">
    <source>
        <dbReference type="ARBA" id="ARBA00022723"/>
    </source>
</evidence>
<keyword evidence="7" id="KW-0862">Zinc</keyword>
<protein>
    <submittedName>
        <fullName evidence="8">Uncharacterized protein</fullName>
    </submittedName>
</protein>
<dbReference type="PANTHER" id="PTHR46986:SF1">
    <property type="entry name" value="ENDORIBONUCLEASE YBEY, CHLOROPLASTIC"/>
    <property type="match status" value="1"/>
</dbReference>
<dbReference type="HAMAP" id="MF_00009">
    <property type="entry name" value="Endoribonucl_YbeY"/>
    <property type="match status" value="1"/>
</dbReference>
<dbReference type="GO" id="GO:0046872">
    <property type="term" value="F:metal ion binding"/>
    <property type="evidence" value="ECO:0007669"/>
    <property type="project" value="UniProtKB-KW"/>
</dbReference>
<keyword evidence="4" id="KW-0479">Metal-binding</keyword>
<gene>
    <name evidence="8" type="ORF">CLEP1334_LOCUS20634</name>
</gene>
<dbReference type="GO" id="GO:0004222">
    <property type="term" value="F:metalloendopeptidase activity"/>
    <property type="evidence" value="ECO:0007669"/>
    <property type="project" value="InterPro"/>
</dbReference>
<keyword evidence="3" id="KW-0540">Nuclease</keyword>
<evidence type="ECO:0000256" key="3">
    <source>
        <dbReference type="ARBA" id="ARBA00022722"/>
    </source>
</evidence>
<dbReference type="GO" id="GO:0004519">
    <property type="term" value="F:endonuclease activity"/>
    <property type="evidence" value="ECO:0007669"/>
    <property type="project" value="UniProtKB-KW"/>
</dbReference>
<keyword evidence="6" id="KW-0378">Hydrolase</keyword>
<evidence type="ECO:0000313" key="8">
    <source>
        <dbReference type="EMBL" id="CAD8545345.1"/>
    </source>
</evidence>
<sequence>MLLPLLLLHSGNSLRSTFTASGRARPLWLAVQRQATVLIGEEGEGTGEYGMTEMAHNDALQILQAVNLTVELSLTLCDNAFMRALNAQWRGKDSSTDVLSFPVEDEVMVGDVVICLSVAERQAAERGHSLRDEVRVLLVHGLLHLMGYDHEVSLEAALEMEAAEQLLLTRLQWANNGLISSSGQCHAVD</sequence>
<evidence type="ECO:0000256" key="2">
    <source>
        <dbReference type="ARBA" id="ARBA00010875"/>
    </source>
</evidence>
<name>A0A7S0P0T7_9EUKA</name>
<dbReference type="InterPro" id="IPR020549">
    <property type="entry name" value="YbeY_CS"/>
</dbReference>
<organism evidence="8">
    <name type="scientific">Calcidiscus leptoporus</name>
    <dbReference type="NCBI Taxonomy" id="127549"/>
    <lineage>
        <taxon>Eukaryota</taxon>
        <taxon>Haptista</taxon>
        <taxon>Haptophyta</taxon>
        <taxon>Prymnesiophyceae</taxon>
        <taxon>Coccolithales</taxon>
        <taxon>Calcidiscaceae</taxon>
        <taxon>Calcidiscus</taxon>
    </lineage>
</organism>
<dbReference type="EMBL" id="HBER01040943">
    <property type="protein sequence ID" value="CAD8545345.1"/>
    <property type="molecule type" value="Transcribed_RNA"/>
</dbReference>
<evidence type="ECO:0000256" key="5">
    <source>
        <dbReference type="ARBA" id="ARBA00022759"/>
    </source>
</evidence>
<comment type="cofactor">
    <cofactor evidence="1">
        <name>Zn(2+)</name>
        <dbReference type="ChEBI" id="CHEBI:29105"/>
    </cofactor>
</comment>
<evidence type="ECO:0000256" key="6">
    <source>
        <dbReference type="ARBA" id="ARBA00022801"/>
    </source>
</evidence>
<dbReference type="PANTHER" id="PTHR46986">
    <property type="entry name" value="ENDORIBONUCLEASE YBEY, CHLOROPLASTIC"/>
    <property type="match status" value="1"/>
</dbReference>
<proteinExistence type="inferred from homology"/>
<evidence type="ECO:0000256" key="1">
    <source>
        <dbReference type="ARBA" id="ARBA00001947"/>
    </source>
</evidence>